<dbReference type="Pfam" id="PF23559">
    <property type="entry name" value="WHD_DRP"/>
    <property type="match status" value="1"/>
</dbReference>
<feature type="domain" description="Disease resistance protein winged helix" evidence="2">
    <location>
        <begin position="1"/>
        <end position="54"/>
    </location>
</feature>
<dbReference type="PANTHER" id="PTHR47186:SF13">
    <property type="entry name" value="DISEASE RESISTANCE PROTEIN RGA3"/>
    <property type="match status" value="1"/>
</dbReference>
<evidence type="ECO:0000259" key="3">
    <source>
        <dbReference type="Pfam" id="PF23598"/>
    </source>
</evidence>
<proteinExistence type="predicted"/>
<sequence length="498" mass="57122">MALGFIESSSGSKSMEDTGKEYFKELCWRFFFENSSEECNFDSDVNMHDVMRDLTINVAGKKYVHESFNCDYVFREKTRHVSFGYEIKSWSNVLFKLHKAKGLRTFQLFSSNYRLGMYGPMINEAVMDELFSSFPRLRVLGLNNSNIHVVPNSIRKLRHLRYLDISENYMASLPNSITKLQNLQTLNLMNCYRLSQLPRNTSNLVNLRHLGLMGAYRLTHMPKGMVKLSCLQTVSYLVLDCERSNMVSELNVLNYINGELKIIGLEQLRRTPSKASLINLKDKKGLQGLRLNWKPSWDDKEYEAKGDETVIEGLQPHPNVELLIIRGYDGVGLPNWVSTSLSNLTEIGIGKCQRLQYLPQLGNLQALKVLYLGDMRSLKFIHKNEPCSCSSRSFPSLESLSLKEMHNLEGWWEIEETLPIFPRLLSFKIDGCPKLSSMPKIASTGVDVSLCDVGVQLVNTIGPLKSFKRLKLQEIRDLVYLEMGSRQNIDWPIQNFKI</sequence>
<evidence type="ECO:0000313" key="5">
    <source>
        <dbReference type="RefSeq" id="XP_022158403.1"/>
    </source>
</evidence>
<keyword evidence="4" id="KW-1185">Reference proteome</keyword>
<organism evidence="4 5">
    <name type="scientific">Momordica charantia</name>
    <name type="common">Bitter gourd</name>
    <name type="synonym">Balsam pear</name>
    <dbReference type="NCBI Taxonomy" id="3673"/>
    <lineage>
        <taxon>Eukaryota</taxon>
        <taxon>Viridiplantae</taxon>
        <taxon>Streptophyta</taxon>
        <taxon>Embryophyta</taxon>
        <taxon>Tracheophyta</taxon>
        <taxon>Spermatophyta</taxon>
        <taxon>Magnoliopsida</taxon>
        <taxon>eudicotyledons</taxon>
        <taxon>Gunneridae</taxon>
        <taxon>Pentapetalae</taxon>
        <taxon>rosids</taxon>
        <taxon>fabids</taxon>
        <taxon>Cucurbitales</taxon>
        <taxon>Cucurbitaceae</taxon>
        <taxon>Momordiceae</taxon>
        <taxon>Momordica</taxon>
    </lineage>
</organism>
<keyword evidence="1" id="KW-0677">Repeat</keyword>
<dbReference type="KEGG" id="mcha:111024894"/>
<accession>A0A6J1DVZ8</accession>
<dbReference type="InterPro" id="IPR055414">
    <property type="entry name" value="LRR_R13L4/SHOC2-like"/>
</dbReference>
<evidence type="ECO:0000313" key="4">
    <source>
        <dbReference type="Proteomes" id="UP000504603"/>
    </source>
</evidence>
<protein>
    <submittedName>
        <fullName evidence="5">Disease resistance RPP13-like protein 1</fullName>
    </submittedName>
</protein>
<evidence type="ECO:0000256" key="1">
    <source>
        <dbReference type="ARBA" id="ARBA00022737"/>
    </source>
</evidence>
<evidence type="ECO:0000259" key="2">
    <source>
        <dbReference type="Pfam" id="PF23559"/>
    </source>
</evidence>
<dbReference type="InterPro" id="IPR032675">
    <property type="entry name" value="LRR_dom_sf"/>
</dbReference>
<gene>
    <name evidence="5" type="primary">LOC111024894</name>
</gene>
<dbReference type="AlphaFoldDB" id="A0A6J1DVZ8"/>
<dbReference type="InterPro" id="IPR058922">
    <property type="entry name" value="WHD_DRP"/>
</dbReference>
<name>A0A6J1DVZ8_MOMCH</name>
<dbReference type="GeneID" id="111024894"/>
<dbReference type="RefSeq" id="XP_022158403.1">
    <property type="nucleotide sequence ID" value="XM_022302711.1"/>
</dbReference>
<reference evidence="5" key="1">
    <citation type="submission" date="2025-08" db="UniProtKB">
        <authorList>
            <consortium name="RefSeq"/>
        </authorList>
    </citation>
    <scope>IDENTIFICATION</scope>
    <source>
        <strain evidence="5">OHB3-1</strain>
    </source>
</reference>
<dbReference type="Pfam" id="PF23598">
    <property type="entry name" value="LRR_14"/>
    <property type="match status" value="1"/>
</dbReference>
<dbReference type="Gene3D" id="3.80.10.10">
    <property type="entry name" value="Ribonuclease Inhibitor"/>
    <property type="match status" value="1"/>
</dbReference>
<dbReference type="PANTHER" id="PTHR47186">
    <property type="entry name" value="LEUCINE-RICH REPEAT-CONTAINING PROTEIN 57"/>
    <property type="match status" value="1"/>
</dbReference>
<dbReference type="Proteomes" id="UP000504603">
    <property type="component" value="Unplaced"/>
</dbReference>
<dbReference type="OrthoDB" id="5279713at2759"/>
<feature type="domain" description="Disease resistance R13L4/SHOC-2-like LRR" evidence="3">
    <location>
        <begin position="129"/>
        <end position="403"/>
    </location>
</feature>
<dbReference type="SUPFAM" id="SSF52058">
    <property type="entry name" value="L domain-like"/>
    <property type="match status" value="1"/>
</dbReference>